<gene>
    <name evidence="13" type="ORF">C7M84_023422</name>
</gene>
<dbReference type="STRING" id="6689.A0A3R7PE65"/>
<feature type="domain" description="Borealin N-terminal" evidence="11">
    <location>
        <begin position="34"/>
        <end position="86"/>
    </location>
</feature>
<evidence type="ECO:0000256" key="5">
    <source>
        <dbReference type="ARBA" id="ARBA00022618"/>
    </source>
</evidence>
<dbReference type="OrthoDB" id="6360905at2759"/>
<dbReference type="AlphaFoldDB" id="A0A3R7PE65"/>
<reference evidence="13 14" key="1">
    <citation type="submission" date="2018-04" db="EMBL/GenBank/DDBJ databases">
        <authorList>
            <person name="Zhang X."/>
            <person name="Yuan J."/>
            <person name="Li F."/>
            <person name="Xiang J."/>
        </authorList>
    </citation>
    <scope>NUCLEOTIDE SEQUENCE [LARGE SCALE GENOMIC DNA]</scope>
    <source>
        <tissue evidence="13">Muscle</tissue>
    </source>
</reference>
<reference evidence="13 14" key="2">
    <citation type="submission" date="2019-01" db="EMBL/GenBank/DDBJ databases">
        <title>The decoding of complex shrimp genome reveals the adaptation for benthos swimmer, frequently molting mechanism and breeding impact on genome.</title>
        <authorList>
            <person name="Sun Y."/>
            <person name="Gao Y."/>
            <person name="Yu Y."/>
        </authorList>
    </citation>
    <scope>NUCLEOTIDE SEQUENCE [LARGE SCALE GENOMIC DNA]</scope>
    <source>
        <tissue evidence="13">Muscle</tissue>
    </source>
</reference>
<keyword evidence="14" id="KW-1185">Reference proteome</keyword>
<proteinExistence type="inferred from homology"/>
<organism evidence="13 14">
    <name type="scientific">Penaeus vannamei</name>
    <name type="common">Whiteleg shrimp</name>
    <name type="synonym">Litopenaeus vannamei</name>
    <dbReference type="NCBI Taxonomy" id="6689"/>
    <lineage>
        <taxon>Eukaryota</taxon>
        <taxon>Metazoa</taxon>
        <taxon>Ecdysozoa</taxon>
        <taxon>Arthropoda</taxon>
        <taxon>Crustacea</taxon>
        <taxon>Multicrustacea</taxon>
        <taxon>Malacostraca</taxon>
        <taxon>Eumalacostraca</taxon>
        <taxon>Eucarida</taxon>
        <taxon>Decapoda</taxon>
        <taxon>Dendrobranchiata</taxon>
        <taxon>Penaeoidea</taxon>
        <taxon>Penaeidae</taxon>
        <taxon>Penaeus</taxon>
    </lineage>
</organism>
<comment type="caution">
    <text evidence="13">The sequence shown here is derived from an EMBL/GenBank/DDBJ whole genome shotgun (WGS) entry which is preliminary data.</text>
</comment>
<dbReference type="Gene3D" id="6.10.250.1900">
    <property type="match status" value="1"/>
</dbReference>
<keyword evidence="4" id="KW-0158">Chromosome</keyword>
<evidence type="ECO:0000256" key="1">
    <source>
        <dbReference type="ARBA" id="ARBA00004123"/>
    </source>
</evidence>
<keyword evidence="6" id="KW-0498">Mitosis</keyword>
<evidence type="ECO:0000313" key="14">
    <source>
        <dbReference type="Proteomes" id="UP000283509"/>
    </source>
</evidence>
<dbReference type="GO" id="GO:0051233">
    <property type="term" value="C:spindle midzone"/>
    <property type="evidence" value="ECO:0007669"/>
    <property type="project" value="TreeGrafter"/>
</dbReference>
<feature type="compositionally biased region" description="Basic residues" evidence="10">
    <location>
        <begin position="1"/>
        <end position="11"/>
    </location>
</feature>
<keyword evidence="7" id="KW-0539">Nucleus</keyword>
<dbReference type="GO" id="GO:0032133">
    <property type="term" value="C:chromosome passenger complex"/>
    <property type="evidence" value="ECO:0007669"/>
    <property type="project" value="TreeGrafter"/>
</dbReference>
<evidence type="ECO:0000313" key="13">
    <source>
        <dbReference type="EMBL" id="ROT83417.1"/>
    </source>
</evidence>
<dbReference type="PANTHER" id="PTHR16040:SF7">
    <property type="entry name" value="AUSTRALIN, ISOFORM A-RELATED"/>
    <property type="match status" value="1"/>
</dbReference>
<dbReference type="EMBL" id="QCYY01000688">
    <property type="protein sequence ID" value="ROT83417.1"/>
    <property type="molecule type" value="Genomic_DNA"/>
</dbReference>
<comment type="subcellular location">
    <subcellularLocation>
        <location evidence="2">Chromosome</location>
        <location evidence="2">Centromere</location>
    </subcellularLocation>
    <subcellularLocation>
        <location evidence="1">Nucleus</location>
    </subcellularLocation>
</comment>
<accession>A0A3R7PE65</accession>
<evidence type="ECO:0000256" key="6">
    <source>
        <dbReference type="ARBA" id="ARBA00022776"/>
    </source>
</evidence>
<keyword evidence="5" id="KW-0132">Cell division</keyword>
<feature type="domain" description="Borealin C-terminal" evidence="12">
    <location>
        <begin position="183"/>
        <end position="239"/>
    </location>
</feature>
<evidence type="ECO:0000256" key="3">
    <source>
        <dbReference type="ARBA" id="ARBA00009914"/>
    </source>
</evidence>
<dbReference type="GO" id="GO:0005634">
    <property type="term" value="C:nucleus"/>
    <property type="evidence" value="ECO:0007669"/>
    <property type="project" value="UniProtKB-SubCell"/>
</dbReference>
<sequence length="277" mass="31288">MPRKKRSRVPSRAKPALPDDSSEPDMEAEQRKEKLKLLLEDFDLEVEKRTALMEEEIKNIQESIRQIYKIDLLRYPEKTKKMLWVDHIKQQNNHEVKSSARDSLVNVISSADSILQSAAKKRAVRPRKAVATVEDNGFLAPVTRSTRASRQKPVFGNSQVDNMIPPPSTGRRQRTKKVDIAATPANQNIPPSFKSSMLVTPKFDPRTPLPPGTIKRKPKIGEIAISLTGSPLQVSPAVKPNYDIKGLMQNLDQDNLDEETRAELEEFHAKVGRLLNM</sequence>
<dbReference type="InterPro" id="IPR046466">
    <property type="entry name" value="Borealin_C"/>
</dbReference>
<keyword evidence="8" id="KW-0131">Cell cycle</keyword>
<evidence type="ECO:0000256" key="2">
    <source>
        <dbReference type="ARBA" id="ARBA00004584"/>
    </source>
</evidence>
<feature type="region of interest" description="Disordered" evidence="10">
    <location>
        <begin position="145"/>
        <end position="216"/>
    </location>
</feature>
<evidence type="ECO:0000259" key="12">
    <source>
        <dbReference type="Pfam" id="PF10512"/>
    </source>
</evidence>
<dbReference type="Proteomes" id="UP000283509">
    <property type="component" value="Unassembled WGS sequence"/>
</dbReference>
<dbReference type="InterPro" id="IPR018851">
    <property type="entry name" value="Borealin_N"/>
</dbReference>
<dbReference type="GO" id="GO:0000775">
    <property type="term" value="C:chromosome, centromeric region"/>
    <property type="evidence" value="ECO:0007669"/>
    <property type="project" value="UniProtKB-SubCell"/>
</dbReference>
<dbReference type="Pfam" id="PF10512">
    <property type="entry name" value="Borealin"/>
    <property type="match status" value="1"/>
</dbReference>
<keyword evidence="9" id="KW-0137">Centromere</keyword>
<feature type="region of interest" description="Disordered" evidence="10">
    <location>
        <begin position="1"/>
        <end position="31"/>
    </location>
</feature>
<dbReference type="GO" id="GO:0051301">
    <property type="term" value="P:cell division"/>
    <property type="evidence" value="ECO:0007669"/>
    <property type="project" value="UniProtKB-KW"/>
</dbReference>
<dbReference type="PANTHER" id="PTHR16040">
    <property type="entry name" value="AUSTRALIN, ISOFORM A-RELATED"/>
    <property type="match status" value="1"/>
</dbReference>
<protein>
    <submittedName>
        <fullName evidence="13">Uncharacterized protein</fullName>
    </submittedName>
</protein>
<evidence type="ECO:0000259" key="11">
    <source>
        <dbReference type="Pfam" id="PF10444"/>
    </source>
</evidence>
<feature type="compositionally biased region" description="Polar residues" evidence="10">
    <location>
        <begin position="184"/>
        <end position="198"/>
    </location>
</feature>
<dbReference type="GO" id="GO:0000070">
    <property type="term" value="P:mitotic sister chromatid segregation"/>
    <property type="evidence" value="ECO:0007669"/>
    <property type="project" value="TreeGrafter"/>
</dbReference>
<dbReference type="Pfam" id="PF10444">
    <property type="entry name" value="Nbl1_Borealin_N"/>
    <property type="match status" value="1"/>
</dbReference>
<name>A0A3R7PE65_PENVA</name>
<comment type="similarity">
    <text evidence="3">Belongs to the borealin family.</text>
</comment>
<dbReference type="InterPro" id="IPR018867">
    <property type="entry name" value="Cell_div_borealin"/>
</dbReference>
<evidence type="ECO:0000256" key="4">
    <source>
        <dbReference type="ARBA" id="ARBA00022454"/>
    </source>
</evidence>
<evidence type="ECO:0000256" key="9">
    <source>
        <dbReference type="ARBA" id="ARBA00023328"/>
    </source>
</evidence>
<evidence type="ECO:0000256" key="7">
    <source>
        <dbReference type="ARBA" id="ARBA00023242"/>
    </source>
</evidence>
<evidence type="ECO:0000256" key="8">
    <source>
        <dbReference type="ARBA" id="ARBA00023306"/>
    </source>
</evidence>
<evidence type="ECO:0000256" key="10">
    <source>
        <dbReference type="SAM" id="MobiDB-lite"/>
    </source>
</evidence>